<gene>
    <name evidence="1" type="ORF">MM415B07762_0003</name>
</gene>
<sequence>MTIQPHQCSPWTLIRPGDLVILLCNPRGYCAEVTVIKDGKAFWCLLDDSRRVLQSCDLCEVIPSGKTPEQLTAAYMPSAVEFDEAVDLQRGLIDFDKLKKRKTKGGTKKKGKKKVTKAQQQKLLELILQWQVKEATS</sequence>
<accession>A0A6M3LT04</accession>
<proteinExistence type="predicted"/>
<dbReference type="AlphaFoldDB" id="A0A6M3LT04"/>
<organism evidence="1">
    <name type="scientific">viral metagenome</name>
    <dbReference type="NCBI Taxonomy" id="1070528"/>
    <lineage>
        <taxon>unclassified sequences</taxon>
        <taxon>metagenomes</taxon>
        <taxon>organismal metagenomes</taxon>
    </lineage>
</organism>
<reference evidence="1" key="1">
    <citation type="submission" date="2020-03" db="EMBL/GenBank/DDBJ databases">
        <title>The deep terrestrial virosphere.</title>
        <authorList>
            <person name="Holmfeldt K."/>
            <person name="Nilsson E."/>
            <person name="Simone D."/>
            <person name="Lopez-Fernandez M."/>
            <person name="Wu X."/>
            <person name="de Brujin I."/>
            <person name="Lundin D."/>
            <person name="Andersson A."/>
            <person name="Bertilsson S."/>
            <person name="Dopson M."/>
        </authorList>
    </citation>
    <scope>NUCLEOTIDE SEQUENCE</scope>
    <source>
        <strain evidence="1">MM415B07762</strain>
    </source>
</reference>
<name>A0A6M3LT04_9ZZZZ</name>
<evidence type="ECO:0000313" key="1">
    <source>
        <dbReference type="EMBL" id="QJA96642.1"/>
    </source>
</evidence>
<protein>
    <submittedName>
        <fullName evidence="1">Uncharacterized protein</fullName>
    </submittedName>
</protein>
<dbReference type="EMBL" id="MT143420">
    <property type="protein sequence ID" value="QJA96642.1"/>
    <property type="molecule type" value="Genomic_DNA"/>
</dbReference>